<dbReference type="Pfam" id="PF00106">
    <property type="entry name" value="adh_short"/>
    <property type="match status" value="1"/>
</dbReference>
<dbReference type="EMBL" id="CP104213">
    <property type="protein sequence ID" value="UWX65031.1"/>
    <property type="molecule type" value="Genomic_DNA"/>
</dbReference>
<comment type="similarity">
    <text evidence="1">Belongs to the short-chain dehydrogenases/reductases (SDR) family.</text>
</comment>
<evidence type="ECO:0000256" key="2">
    <source>
        <dbReference type="ARBA" id="ARBA00023002"/>
    </source>
</evidence>
<dbReference type="PRINTS" id="PR00081">
    <property type="entry name" value="GDHRDH"/>
</dbReference>
<accession>A0ABY5YLM1</accession>
<keyword evidence="2" id="KW-0560">Oxidoreductase</keyword>
<organism evidence="3 4">
    <name type="scientific">Deinococcus rubellus</name>
    <dbReference type="NCBI Taxonomy" id="1889240"/>
    <lineage>
        <taxon>Bacteria</taxon>
        <taxon>Thermotogati</taxon>
        <taxon>Deinococcota</taxon>
        <taxon>Deinococci</taxon>
        <taxon>Deinococcales</taxon>
        <taxon>Deinococcaceae</taxon>
        <taxon>Deinococcus</taxon>
    </lineage>
</organism>
<dbReference type="Gene3D" id="3.40.50.720">
    <property type="entry name" value="NAD(P)-binding Rossmann-like Domain"/>
    <property type="match status" value="1"/>
</dbReference>
<dbReference type="SUPFAM" id="SSF51735">
    <property type="entry name" value="NAD(P)-binding Rossmann-fold domains"/>
    <property type="match status" value="1"/>
</dbReference>
<dbReference type="InterPro" id="IPR036291">
    <property type="entry name" value="NAD(P)-bd_dom_sf"/>
</dbReference>
<keyword evidence="4" id="KW-1185">Reference proteome</keyword>
<proteinExistence type="inferred from homology"/>
<dbReference type="PANTHER" id="PTHR43669:SF3">
    <property type="entry name" value="ALCOHOL DEHYDROGENASE, PUTATIVE (AFU_ORTHOLOGUE AFUA_3G03445)-RELATED"/>
    <property type="match status" value="1"/>
</dbReference>
<gene>
    <name evidence="3" type="ORF">N0D28_05070</name>
</gene>
<dbReference type="PANTHER" id="PTHR43669">
    <property type="entry name" value="5-KETO-D-GLUCONATE 5-REDUCTASE"/>
    <property type="match status" value="1"/>
</dbReference>
<evidence type="ECO:0000256" key="1">
    <source>
        <dbReference type="ARBA" id="ARBA00006484"/>
    </source>
</evidence>
<dbReference type="CDD" id="cd11730">
    <property type="entry name" value="Tthb094_like_SDR_c"/>
    <property type="match status" value="1"/>
</dbReference>
<evidence type="ECO:0000313" key="4">
    <source>
        <dbReference type="Proteomes" id="UP001060261"/>
    </source>
</evidence>
<dbReference type="RefSeq" id="WP_260561289.1">
    <property type="nucleotide sequence ID" value="NZ_BAABEC010000191.1"/>
</dbReference>
<reference evidence="3" key="1">
    <citation type="submission" date="2022-09" db="EMBL/GenBank/DDBJ databases">
        <title>genome sequence of Deinococcus rubellus.</title>
        <authorList>
            <person name="Srinivasan S."/>
        </authorList>
    </citation>
    <scope>NUCLEOTIDE SEQUENCE</scope>
    <source>
        <strain evidence="3">Ant6</strain>
    </source>
</reference>
<protein>
    <submittedName>
        <fullName evidence="3">SDR family NAD(P)-dependent oxidoreductase</fullName>
    </submittedName>
</protein>
<dbReference type="InterPro" id="IPR002347">
    <property type="entry name" value="SDR_fam"/>
</dbReference>
<sequence length="207" mass="22060">MTTLILGATGGIGSTLTRLWTQDELWLSGRDGDKLQVLADGRQANILKADVGFESQVSRLFEQLPGTLDTIVYAAGSAHPEALAQAKAENVRQVWNANYFGLLWTLKYGLPKLAAGGRLYVVGAREDLTTARGFSQYAASKAAVARLLSIARLEARGKMLTLVLPPAVDTGLWAQVGKVPKGAVSPDVVAQAIMDDRGGAGQEELRI</sequence>
<evidence type="ECO:0000313" key="3">
    <source>
        <dbReference type="EMBL" id="UWX65031.1"/>
    </source>
</evidence>
<name>A0ABY5YLM1_9DEIO</name>
<dbReference type="Proteomes" id="UP001060261">
    <property type="component" value="Chromosome"/>
</dbReference>